<feature type="domain" description="RNase H type-1" evidence="1">
    <location>
        <begin position="104"/>
        <end position="182"/>
    </location>
</feature>
<dbReference type="GO" id="GO:0003676">
    <property type="term" value="F:nucleic acid binding"/>
    <property type="evidence" value="ECO:0007669"/>
    <property type="project" value="InterPro"/>
</dbReference>
<dbReference type="EMBL" id="DF973577">
    <property type="protein sequence ID" value="GAU35135.1"/>
    <property type="molecule type" value="Genomic_DNA"/>
</dbReference>
<name>A0A2Z6NGX2_TRISU</name>
<dbReference type="AlphaFoldDB" id="A0A2Z6NGX2"/>
<dbReference type="Gene3D" id="3.30.420.10">
    <property type="entry name" value="Ribonuclease H-like superfamily/Ribonuclease H"/>
    <property type="match status" value="1"/>
</dbReference>
<dbReference type="InterPro" id="IPR053151">
    <property type="entry name" value="RNase_H-like"/>
</dbReference>
<dbReference type="GO" id="GO:0004523">
    <property type="term" value="F:RNA-DNA hybrid ribonuclease activity"/>
    <property type="evidence" value="ECO:0007669"/>
    <property type="project" value="InterPro"/>
</dbReference>
<dbReference type="InterPro" id="IPR012337">
    <property type="entry name" value="RNaseH-like_sf"/>
</dbReference>
<dbReference type="SUPFAM" id="SSF53098">
    <property type="entry name" value="Ribonuclease H-like"/>
    <property type="match status" value="1"/>
</dbReference>
<organism evidence="2 3">
    <name type="scientific">Trifolium subterraneum</name>
    <name type="common">Subterranean clover</name>
    <dbReference type="NCBI Taxonomy" id="3900"/>
    <lineage>
        <taxon>Eukaryota</taxon>
        <taxon>Viridiplantae</taxon>
        <taxon>Streptophyta</taxon>
        <taxon>Embryophyta</taxon>
        <taxon>Tracheophyta</taxon>
        <taxon>Spermatophyta</taxon>
        <taxon>Magnoliopsida</taxon>
        <taxon>eudicotyledons</taxon>
        <taxon>Gunneridae</taxon>
        <taxon>Pentapetalae</taxon>
        <taxon>rosids</taxon>
        <taxon>fabids</taxon>
        <taxon>Fabales</taxon>
        <taxon>Fabaceae</taxon>
        <taxon>Papilionoideae</taxon>
        <taxon>50 kb inversion clade</taxon>
        <taxon>NPAAA clade</taxon>
        <taxon>Hologalegina</taxon>
        <taxon>IRL clade</taxon>
        <taxon>Trifolieae</taxon>
        <taxon>Trifolium</taxon>
    </lineage>
</organism>
<proteinExistence type="predicted"/>
<keyword evidence="3" id="KW-1185">Reference proteome</keyword>
<dbReference type="PANTHER" id="PTHR47723:SF13">
    <property type="entry name" value="PUTATIVE-RELATED"/>
    <property type="match status" value="1"/>
</dbReference>
<evidence type="ECO:0000313" key="3">
    <source>
        <dbReference type="Proteomes" id="UP000242715"/>
    </source>
</evidence>
<dbReference type="Proteomes" id="UP000242715">
    <property type="component" value="Unassembled WGS sequence"/>
</dbReference>
<accession>A0A2Z6NGX2</accession>
<dbReference type="CDD" id="cd06222">
    <property type="entry name" value="RNase_H_like"/>
    <property type="match status" value="1"/>
</dbReference>
<protein>
    <recommendedName>
        <fullName evidence="1">RNase H type-1 domain-containing protein</fullName>
    </recommendedName>
</protein>
<dbReference type="OrthoDB" id="1436328at2759"/>
<gene>
    <name evidence="2" type="ORF">TSUD_394600</name>
</gene>
<dbReference type="InterPro" id="IPR036397">
    <property type="entry name" value="RNaseH_sf"/>
</dbReference>
<evidence type="ECO:0000313" key="2">
    <source>
        <dbReference type="EMBL" id="GAU35135.1"/>
    </source>
</evidence>
<dbReference type="Pfam" id="PF13456">
    <property type="entry name" value="RVT_3"/>
    <property type="match status" value="1"/>
</dbReference>
<dbReference type="PANTHER" id="PTHR47723">
    <property type="entry name" value="OS05G0353850 PROTEIN"/>
    <property type="match status" value="1"/>
</dbReference>
<sequence length="210" mass="24501">MMPDAYHLITKDVTEHCEKKWNQIWKWRNKSIHDDDFMFPERPWQVMVNYIPAYKHSLLAEEQIGHGRVQQQVNINWLAPPLGWFALNTNGAAKIALNIERFTKALRGTTAYMAELWGIYEGLRLAQRRELIRLELHTDSQITVQSLQDNKRGSNMGCTLMKKIRRLLNGPWEVQIIHAFRKLIGVRICLPTWVVKGLLRLSFLATLLQG</sequence>
<dbReference type="InterPro" id="IPR044730">
    <property type="entry name" value="RNase_H-like_dom_plant"/>
</dbReference>
<reference evidence="3" key="1">
    <citation type="journal article" date="2017" name="Front. Plant Sci.">
        <title>Climate Clever Clovers: New Paradigm to Reduce the Environmental Footprint of Ruminants by Breeding Low Methanogenic Forages Utilizing Haplotype Variation.</title>
        <authorList>
            <person name="Kaur P."/>
            <person name="Appels R."/>
            <person name="Bayer P.E."/>
            <person name="Keeble-Gagnere G."/>
            <person name="Wang J."/>
            <person name="Hirakawa H."/>
            <person name="Shirasawa K."/>
            <person name="Vercoe P."/>
            <person name="Stefanova K."/>
            <person name="Durmic Z."/>
            <person name="Nichols P."/>
            <person name="Revell C."/>
            <person name="Isobe S.N."/>
            <person name="Edwards D."/>
            <person name="Erskine W."/>
        </authorList>
    </citation>
    <scope>NUCLEOTIDE SEQUENCE [LARGE SCALE GENOMIC DNA]</scope>
    <source>
        <strain evidence="3">cv. Daliak</strain>
    </source>
</reference>
<evidence type="ECO:0000259" key="1">
    <source>
        <dbReference type="Pfam" id="PF13456"/>
    </source>
</evidence>
<dbReference type="InterPro" id="IPR002156">
    <property type="entry name" value="RNaseH_domain"/>
</dbReference>